<proteinExistence type="predicted"/>
<dbReference type="VEuPathDB" id="FungiDB:CPAG_04025"/>
<reference evidence="2" key="3">
    <citation type="journal article" date="2010" name="Genome Res.">
        <title>Population genomic sequencing of Coccidioides fungi reveals recent hybridization and transposon control.</title>
        <authorList>
            <person name="Neafsey D.E."/>
            <person name="Barker B.M."/>
            <person name="Sharpton T.J."/>
            <person name="Stajich J.E."/>
            <person name="Park D.J."/>
            <person name="Whiston E."/>
            <person name="Hung C.-Y."/>
            <person name="McMahan C."/>
            <person name="White J."/>
            <person name="Sykes S."/>
            <person name="Heiman D."/>
            <person name="Young S."/>
            <person name="Zeng Q."/>
            <person name="Abouelleil A."/>
            <person name="Aftuck L."/>
            <person name="Bessette D."/>
            <person name="Brown A."/>
            <person name="FitzGerald M."/>
            <person name="Lui A."/>
            <person name="Macdonald J.P."/>
            <person name="Priest M."/>
            <person name="Orbach M.J."/>
            <person name="Galgiani J.N."/>
            <person name="Kirkland T.N."/>
            <person name="Cole G.T."/>
            <person name="Birren B.W."/>
            <person name="Henn M.R."/>
            <person name="Taylor J.W."/>
            <person name="Rounsley S.D."/>
        </authorList>
    </citation>
    <scope>NUCLEOTIDE SEQUENCE [LARGE SCALE GENOMIC DNA]</scope>
    <source>
        <strain evidence="2">RMSCC 3488</strain>
    </source>
</reference>
<organism evidence="1 2">
    <name type="scientific">Coccidioides posadasii RMSCC 3488</name>
    <dbReference type="NCBI Taxonomy" id="454284"/>
    <lineage>
        <taxon>Eukaryota</taxon>
        <taxon>Fungi</taxon>
        <taxon>Dikarya</taxon>
        <taxon>Ascomycota</taxon>
        <taxon>Pezizomycotina</taxon>
        <taxon>Eurotiomycetes</taxon>
        <taxon>Eurotiomycetidae</taxon>
        <taxon>Onygenales</taxon>
        <taxon>Onygenaceae</taxon>
        <taxon>Coccidioides</taxon>
    </lineage>
</organism>
<name>A0A0J6I887_COCPO</name>
<dbReference type="EMBL" id="DS268110">
    <property type="protein sequence ID" value="KMM67692.1"/>
    <property type="molecule type" value="Genomic_DNA"/>
</dbReference>
<protein>
    <submittedName>
        <fullName evidence="1">Uncharacterized protein</fullName>
    </submittedName>
</protein>
<evidence type="ECO:0000313" key="2">
    <source>
        <dbReference type="Proteomes" id="UP000054567"/>
    </source>
</evidence>
<gene>
    <name evidence="1" type="ORF">CPAG_04025</name>
</gene>
<accession>A0A0J6I887</accession>
<reference evidence="2" key="2">
    <citation type="journal article" date="2009" name="Genome Res.">
        <title>Comparative genomic analyses of the human fungal pathogens Coccidioides and their relatives.</title>
        <authorList>
            <person name="Sharpton T.J."/>
            <person name="Stajich J.E."/>
            <person name="Rounsley S.D."/>
            <person name="Gardner M.J."/>
            <person name="Wortman J.R."/>
            <person name="Jordar V.S."/>
            <person name="Maiti R."/>
            <person name="Kodira C.D."/>
            <person name="Neafsey D.E."/>
            <person name="Zeng Q."/>
            <person name="Hung C.-Y."/>
            <person name="McMahan C."/>
            <person name="Muszewska A."/>
            <person name="Grynberg M."/>
            <person name="Mandel M.A."/>
            <person name="Kellner E.M."/>
            <person name="Barker B.M."/>
            <person name="Galgiani J.N."/>
            <person name="Orbach M.J."/>
            <person name="Kirkland T.N."/>
            <person name="Cole G.T."/>
            <person name="Henn M.R."/>
            <person name="Birren B.W."/>
            <person name="Taylor J.W."/>
        </authorList>
    </citation>
    <scope>NUCLEOTIDE SEQUENCE [LARGE SCALE GENOMIC DNA]</scope>
    <source>
        <strain evidence="2">RMSCC 3488</strain>
    </source>
</reference>
<sequence length="109" mass="11676">MRVLRTPYWTAGSGADEAFVWPTCWEVGIRTIPAVSGVGGRVRLSYVPIQDATLEGLAPVGRHPSFDLTTQADQQPPVSLAATEGLACCQHTYPPPEDKLRRGQGSGSI</sequence>
<dbReference type="AlphaFoldDB" id="A0A0J6I887"/>
<reference evidence="1 2" key="1">
    <citation type="submission" date="2007-06" db="EMBL/GenBank/DDBJ databases">
        <title>The Genome Sequence of Coccidioides posadasii RMSCC_3488.</title>
        <authorList>
            <consortium name="Coccidioides Genome Resources Consortium"/>
            <consortium name="The Broad Institute Genome Sequencing Platform"/>
            <person name="Henn M.R."/>
            <person name="Sykes S."/>
            <person name="Young S."/>
            <person name="Jaffe D."/>
            <person name="Berlin A."/>
            <person name="Alvarez P."/>
            <person name="Butler J."/>
            <person name="Gnerre S."/>
            <person name="Grabherr M."/>
            <person name="Mauceli E."/>
            <person name="Brockman W."/>
            <person name="Kodira C."/>
            <person name="Alvarado L."/>
            <person name="Zeng Q."/>
            <person name="Crawford M."/>
            <person name="Antoine C."/>
            <person name="Devon K."/>
            <person name="Galgiani J."/>
            <person name="Orsborn K."/>
            <person name="Lewis M.L."/>
            <person name="Nusbaum C."/>
            <person name="Galagan J."/>
            <person name="Birren B."/>
        </authorList>
    </citation>
    <scope>NUCLEOTIDE SEQUENCE [LARGE SCALE GENOMIC DNA]</scope>
    <source>
        <strain evidence="1 2">RMSCC 3488</strain>
    </source>
</reference>
<dbReference type="Proteomes" id="UP000054567">
    <property type="component" value="Unassembled WGS sequence"/>
</dbReference>
<evidence type="ECO:0000313" key="1">
    <source>
        <dbReference type="EMBL" id="KMM67692.1"/>
    </source>
</evidence>